<organism evidence="4 5">
    <name type="scientific">Molorchus minor</name>
    <dbReference type="NCBI Taxonomy" id="1323400"/>
    <lineage>
        <taxon>Eukaryota</taxon>
        <taxon>Metazoa</taxon>
        <taxon>Ecdysozoa</taxon>
        <taxon>Arthropoda</taxon>
        <taxon>Hexapoda</taxon>
        <taxon>Insecta</taxon>
        <taxon>Pterygota</taxon>
        <taxon>Neoptera</taxon>
        <taxon>Endopterygota</taxon>
        <taxon>Coleoptera</taxon>
        <taxon>Polyphaga</taxon>
        <taxon>Cucujiformia</taxon>
        <taxon>Chrysomeloidea</taxon>
        <taxon>Cerambycidae</taxon>
        <taxon>Lamiinae</taxon>
        <taxon>Monochamini</taxon>
        <taxon>Molorchus</taxon>
    </lineage>
</organism>
<name>A0ABQ9JD55_9CUCU</name>
<sequence>MKCLGVLVVVLGTVFCDKEKVLRVASMDSYLEAYKASHRGGSVNDLLDAAVKKTDREYVESGYVYPQSQYPQSQYGPPSGPSGPSGPDGFGPTSPQYGSPNTGPIYRPHNPGPPNPVPAYGPPNPGPVYGPPNPPPIYGPPPPVYNAPSSVQVFYGVPHAMLSIWDKLKFKLDLFTIGKILLKLVIFKKIVSFIAILCLLLFIPALKKKGGSTAEDDDDMMMREYQSHNV</sequence>
<evidence type="ECO:0000256" key="1">
    <source>
        <dbReference type="SAM" id="MobiDB-lite"/>
    </source>
</evidence>
<protein>
    <submittedName>
        <fullName evidence="4">Uncharacterized protein</fullName>
    </submittedName>
</protein>
<proteinExistence type="predicted"/>
<feature type="compositionally biased region" description="Low complexity" evidence="1">
    <location>
        <begin position="85"/>
        <end position="95"/>
    </location>
</feature>
<feature type="transmembrane region" description="Helical" evidence="2">
    <location>
        <begin position="180"/>
        <end position="203"/>
    </location>
</feature>
<keyword evidence="3" id="KW-0732">Signal</keyword>
<accession>A0ABQ9JD55</accession>
<feature type="chain" id="PRO_5047088349" evidence="3">
    <location>
        <begin position="17"/>
        <end position="230"/>
    </location>
</feature>
<feature type="non-terminal residue" evidence="4">
    <location>
        <position position="230"/>
    </location>
</feature>
<gene>
    <name evidence="4" type="ORF">NQ317_019393</name>
</gene>
<evidence type="ECO:0000256" key="2">
    <source>
        <dbReference type="SAM" id="Phobius"/>
    </source>
</evidence>
<keyword evidence="2" id="KW-1133">Transmembrane helix</keyword>
<keyword evidence="5" id="KW-1185">Reference proteome</keyword>
<evidence type="ECO:0000313" key="5">
    <source>
        <dbReference type="Proteomes" id="UP001162164"/>
    </source>
</evidence>
<dbReference type="EMBL" id="JAPWTJ010000723">
    <property type="protein sequence ID" value="KAJ8976128.1"/>
    <property type="molecule type" value="Genomic_DNA"/>
</dbReference>
<feature type="signal peptide" evidence="3">
    <location>
        <begin position="1"/>
        <end position="16"/>
    </location>
</feature>
<comment type="caution">
    <text evidence="4">The sequence shown here is derived from an EMBL/GenBank/DDBJ whole genome shotgun (WGS) entry which is preliminary data.</text>
</comment>
<keyword evidence="2" id="KW-0812">Transmembrane</keyword>
<reference evidence="4" key="1">
    <citation type="journal article" date="2023" name="Insect Mol. Biol.">
        <title>Genome sequencing provides insights into the evolution of gene families encoding plant cell wall-degrading enzymes in longhorned beetles.</title>
        <authorList>
            <person name="Shin N.R."/>
            <person name="Okamura Y."/>
            <person name="Kirsch R."/>
            <person name="Pauchet Y."/>
        </authorList>
    </citation>
    <scope>NUCLEOTIDE SEQUENCE</scope>
    <source>
        <strain evidence="4">MMC_N1</strain>
    </source>
</reference>
<feature type="compositionally biased region" description="Pro residues" evidence="1">
    <location>
        <begin position="110"/>
        <end position="127"/>
    </location>
</feature>
<feature type="compositionally biased region" description="Low complexity" evidence="1">
    <location>
        <begin position="63"/>
        <end position="77"/>
    </location>
</feature>
<keyword evidence="2" id="KW-0472">Membrane</keyword>
<evidence type="ECO:0000256" key="3">
    <source>
        <dbReference type="SAM" id="SignalP"/>
    </source>
</evidence>
<feature type="region of interest" description="Disordered" evidence="1">
    <location>
        <begin position="63"/>
        <end position="127"/>
    </location>
</feature>
<evidence type="ECO:0000313" key="4">
    <source>
        <dbReference type="EMBL" id="KAJ8976128.1"/>
    </source>
</evidence>
<dbReference type="Proteomes" id="UP001162164">
    <property type="component" value="Unassembled WGS sequence"/>
</dbReference>